<accession>A0ABN8DPB3</accession>
<evidence type="ECO:0000313" key="2">
    <source>
        <dbReference type="Proteomes" id="UP000838160"/>
    </source>
</evidence>
<sequence length="226" mass="25407">MCSDSRYPVTVFTHLLSLIAKITMNRAIEFSSDCYDYLTITARKKTLCNQLLRVEKGSLFIKLGQLEYTIEAGSSLWIPQECLTSLTILPNTTLSRLCFSVRLLDTFPFQAGQVKLDKLCEAVLDRLAQGVSAEVQADLLQVTRHEVKSLKPKLEQTELCQKVSQWRPDNRQVTKQLDVILRVREARKMALSGAKADKISQALFAGDLSLYQSLCQTLLGTSESSR</sequence>
<name>A0ABN8DPB3_9VIBR</name>
<organism evidence="1 2">
    <name type="scientific">Vibrio hippocampi</name>
    <dbReference type="NCBI Taxonomy" id="654686"/>
    <lineage>
        <taxon>Bacteria</taxon>
        <taxon>Pseudomonadati</taxon>
        <taxon>Pseudomonadota</taxon>
        <taxon>Gammaproteobacteria</taxon>
        <taxon>Vibrionales</taxon>
        <taxon>Vibrionaceae</taxon>
        <taxon>Vibrio</taxon>
    </lineage>
</organism>
<evidence type="ECO:0000313" key="1">
    <source>
        <dbReference type="EMBL" id="CAH0530051.1"/>
    </source>
</evidence>
<evidence type="ECO:0008006" key="3">
    <source>
        <dbReference type="Google" id="ProtNLM"/>
    </source>
</evidence>
<comment type="caution">
    <text evidence="1">The sequence shown here is derived from an EMBL/GenBank/DDBJ whole genome shotgun (WGS) entry which is preliminary data.</text>
</comment>
<proteinExistence type="predicted"/>
<reference evidence="1" key="1">
    <citation type="submission" date="2021-12" db="EMBL/GenBank/DDBJ databases">
        <authorList>
            <person name="Rodrigo-Torres L."/>
            <person name="Arahal R. D."/>
            <person name="Lucena T."/>
        </authorList>
    </citation>
    <scope>NUCLEOTIDE SEQUENCE</scope>
    <source>
        <strain evidence="1">CECT 8226</strain>
    </source>
</reference>
<dbReference type="Proteomes" id="UP000838160">
    <property type="component" value="Unassembled WGS sequence"/>
</dbReference>
<dbReference type="EMBL" id="CAKLCM010000003">
    <property type="protein sequence ID" value="CAH0530051.1"/>
    <property type="molecule type" value="Genomic_DNA"/>
</dbReference>
<protein>
    <recommendedName>
        <fullName evidence="3">AraC family transcriptional regulator</fullName>
    </recommendedName>
</protein>
<keyword evidence="2" id="KW-1185">Reference proteome</keyword>
<gene>
    <name evidence="1" type="ORF">VHP8226_03779</name>
</gene>